<feature type="compositionally biased region" description="Low complexity" evidence="11">
    <location>
        <begin position="111"/>
        <end position="149"/>
    </location>
</feature>
<dbReference type="PROSITE" id="PS50157">
    <property type="entry name" value="ZINC_FINGER_C2H2_2"/>
    <property type="match status" value="2"/>
</dbReference>
<gene>
    <name evidence="14" type="ORF">ACRE_012440</name>
</gene>
<feature type="domain" description="C2H2-type" evidence="13">
    <location>
        <begin position="206"/>
        <end position="233"/>
    </location>
</feature>
<name>A0A086TEV4_HAPC1</name>
<accession>A0A086TEV4</accession>
<evidence type="ECO:0000256" key="8">
    <source>
        <dbReference type="ARBA" id="ARBA00038089"/>
    </source>
</evidence>
<dbReference type="PROSITE" id="PS00463">
    <property type="entry name" value="ZN2_CY6_FUNGAL_1"/>
    <property type="match status" value="1"/>
</dbReference>
<dbReference type="GO" id="GO:0000981">
    <property type="term" value="F:DNA-binding transcription factor activity, RNA polymerase II-specific"/>
    <property type="evidence" value="ECO:0007669"/>
    <property type="project" value="InterPro"/>
</dbReference>
<feature type="region of interest" description="Disordered" evidence="11">
    <location>
        <begin position="111"/>
        <end position="175"/>
    </location>
</feature>
<evidence type="ECO:0000256" key="2">
    <source>
        <dbReference type="ARBA" id="ARBA00022737"/>
    </source>
</evidence>
<feature type="region of interest" description="Disordered" evidence="11">
    <location>
        <begin position="1"/>
        <end position="99"/>
    </location>
</feature>
<evidence type="ECO:0000256" key="1">
    <source>
        <dbReference type="ARBA" id="ARBA00022723"/>
    </source>
</evidence>
<evidence type="ECO:0000256" key="4">
    <source>
        <dbReference type="ARBA" id="ARBA00022833"/>
    </source>
</evidence>
<feature type="compositionally biased region" description="Polar residues" evidence="11">
    <location>
        <begin position="159"/>
        <end position="174"/>
    </location>
</feature>
<dbReference type="Pfam" id="PF00172">
    <property type="entry name" value="Zn_clus"/>
    <property type="match status" value="1"/>
</dbReference>
<keyword evidence="7" id="KW-0539">Nucleus</keyword>
<dbReference type="FunFam" id="3.30.160.60:FF:000340">
    <property type="entry name" value="zinc finger protein 473 isoform X1"/>
    <property type="match status" value="1"/>
</dbReference>
<dbReference type="EMBL" id="JPKY01000006">
    <property type="protein sequence ID" value="KFH47886.1"/>
    <property type="molecule type" value="Genomic_DNA"/>
</dbReference>
<dbReference type="STRING" id="857340.A0A086TEV4"/>
<dbReference type="OrthoDB" id="40579at2759"/>
<feature type="compositionally biased region" description="Low complexity" evidence="11">
    <location>
        <begin position="31"/>
        <end position="46"/>
    </location>
</feature>
<comment type="similarity">
    <text evidence="8">Belongs to the pacC/RIM101 family.</text>
</comment>
<dbReference type="SUPFAM" id="SSF57701">
    <property type="entry name" value="Zn2/Cys6 DNA-binding domain"/>
    <property type="match status" value="1"/>
</dbReference>
<evidence type="ECO:0000313" key="15">
    <source>
        <dbReference type="Proteomes" id="UP000029964"/>
    </source>
</evidence>
<dbReference type="PROSITE" id="PS50048">
    <property type="entry name" value="ZN2_CY6_FUNGAL_2"/>
    <property type="match status" value="1"/>
</dbReference>
<feature type="compositionally biased region" description="Low complexity" evidence="11">
    <location>
        <begin position="298"/>
        <end position="321"/>
    </location>
</feature>
<evidence type="ECO:0000256" key="9">
    <source>
        <dbReference type="ARBA" id="ARBA00039490"/>
    </source>
</evidence>
<dbReference type="SMART" id="SM00066">
    <property type="entry name" value="GAL4"/>
    <property type="match status" value="1"/>
</dbReference>
<dbReference type="PANTHER" id="PTHR47660:SF2">
    <property type="entry name" value="TRANSCRIPTION FACTOR WITH C2H2 AND ZN(2)-CYS(6) DNA BINDING DOMAIN (EUROFUNG)"/>
    <property type="match status" value="1"/>
</dbReference>
<evidence type="ECO:0000259" key="13">
    <source>
        <dbReference type="PROSITE" id="PS50157"/>
    </source>
</evidence>
<reference evidence="15" key="1">
    <citation type="journal article" date="2014" name="Genome Announc.">
        <title>Genome sequence and annotation of Acremonium chrysogenum, producer of the beta-lactam antibiotic cephalosporin C.</title>
        <authorList>
            <person name="Terfehr D."/>
            <person name="Dahlmann T.A."/>
            <person name="Specht T."/>
            <person name="Zadra I."/>
            <person name="Kuernsteiner H."/>
            <person name="Kueck U."/>
        </authorList>
    </citation>
    <scope>NUCLEOTIDE SEQUENCE [LARGE SCALE GENOMIC DNA]</scope>
    <source>
        <strain evidence="15">ATCC 11550 / CBS 779.69 / DSM 880 / IAM 14645 / JCM 23072 / IMI 49137</strain>
    </source>
</reference>
<dbReference type="Pfam" id="PF00096">
    <property type="entry name" value="zf-C2H2"/>
    <property type="match status" value="2"/>
</dbReference>
<keyword evidence="5" id="KW-0805">Transcription regulation</keyword>
<dbReference type="GO" id="GO:0008270">
    <property type="term" value="F:zinc ion binding"/>
    <property type="evidence" value="ECO:0007669"/>
    <property type="project" value="UniProtKB-KW"/>
</dbReference>
<evidence type="ECO:0000259" key="12">
    <source>
        <dbReference type="PROSITE" id="PS50048"/>
    </source>
</evidence>
<dbReference type="InterPro" id="IPR036864">
    <property type="entry name" value="Zn2-C6_fun-type_DNA-bd_sf"/>
</dbReference>
<comment type="caution">
    <text evidence="14">The sequence shown here is derived from an EMBL/GenBank/DDBJ whole genome shotgun (WGS) entry which is preliminary data.</text>
</comment>
<proteinExistence type="inferred from homology"/>
<feature type="domain" description="Zn(2)-C6 fungal-type" evidence="12">
    <location>
        <begin position="251"/>
        <end position="280"/>
    </location>
</feature>
<organism evidence="14 15">
    <name type="scientific">Hapsidospora chrysogenum (strain ATCC 11550 / CBS 779.69 / DSM 880 / IAM 14645 / JCM 23072 / IMI 49137)</name>
    <name type="common">Acremonium chrysogenum</name>
    <dbReference type="NCBI Taxonomy" id="857340"/>
    <lineage>
        <taxon>Eukaryota</taxon>
        <taxon>Fungi</taxon>
        <taxon>Dikarya</taxon>
        <taxon>Ascomycota</taxon>
        <taxon>Pezizomycotina</taxon>
        <taxon>Sordariomycetes</taxon>
        <taxon>Hypocreomycetidae</taxon>
        <taxon>Hypocreales</taxon>
        <taxon>Bionectriaceae</taxon>
        <taxon>Hapsidospora</taxon>
    </lineage>
</organism>
<feature type="region of interest" description="Disordered" evidence="11">
    <location>
        <begin position="226"/>
        <end position="248"/>
    </location>
</feature>
<dbReference type="GO" id="GO:0005634">
    <property type="term" value="C:nucleus"/>
    <property type="evidence" value="ECO:0007669"/>
    <property type="project" value="UniProtKB-ARBA"/>
</dbReference>
<evidence type="ECO:0000256" key="5">
    <source>
        <dbReference type="ARBA" id="ARBA00023015"/>
    </source>
</evidence>
<evidence type="ECO:0000313" key="14">
    <source>
        <dbReference type="EMBL" id="KFH47886.1"/>
    </source>
</evidence>
<dbReference type="SUPFAM" id="SSF57667">
    <property type="entry name" value="beta-beta-alpha zinc fingers"/>
    <property type="match status" value="1"/>
</dbReference>
<dbReference type="GO" id="GO:0003677">
    <property type="term" value="F:DNA binding"/>
    <property type="evidence" value="ECO:0007669"/>
    <property type="project" value="InterPro"/>
</dbReference>
<dbReference type="SMART" id="SM00355">
    <property type="entry name" value="ZnF_C2H2"/>
    <property type="match status" value="2"/>
</dbReference>
<dbReference type="PANTHER" id="PTHR47660">
    <property type="entry name" value="TRANSCRIPTION FACTOR WITH C2H2 AND ZN(2)-CYS(6) DNA BINDING DOMAIN (EUROFUNG)-RELATED-RELATED"/>
    <property type="match status" value="1"/>
</dbReference>
<dbReference type="Pfam" id="PF04082">
    <property type="entry name" value="Fungal_trans"/>
    <property type="match status" value="1"/>
</dbReference>
<keyword evidence="1" id="KW-0479">Metal-binding</keyword>
<keyword evidence="6" id="KW-0804">Transcription</keyword>
<protein>
    <recommendedName>
        <fullName evidence="9">pH-response transcription factor pacC/RIM101</fullName>
    </recommendedName>
</protein>
<sequence length="1081" mass="118306">MAGPPLSLILDPPRPTTTGRDIYSTPESHAQRSSSSSHQQQQQPQATAGGTPRPPEFLSPENTRNLGTPPVSLPPPTPTTSTLQVRPGPAPAGASPHSGLALPAASALVAATSGPASGSHSHSRSHSYSDSQNQSQHQQGQAHLAGAASTVPSPLVRGASTTTRTPTSQSNHRGNNLYACRDCGRSYSRPEHLVRHVQTHTLGRRFVCEICQKSFARKDLLRRHVANHDNDSPKKRRRTTTSPGAGRVSHACRSCAVARVKCDDTKPCRRCVSRKLTCVSTEAPSTAAMHLMHFSANAHSSAASSPSNANNDPNDPGGNNPVTAHSPVPSNESHSPGSFGHQQPRPLPAPHLAKDPALQHPHHHHHGMTSSTAAYPSPHAKLPSNEPRTSDYPPLPVEVEPAPSAMDPNRLPFSDFLRNILYENSTEPTPVGAIQGLTVLDFCDHGNLDLTDDDFGLLDHWNIEGNQTLVQAARGPSGACGRDSSADVAQVRQDLVNIWTNSSWSSDARSRDSMGAGAIPGASDSMPEAQDRFERVTPEKLDRSARDRVLAMVLSMSRPASNPARLASSFPSGDMMDMLVQNFLMSLSHQASEWIHFPTFRLNAQSPEWIAVAAAAGAASSPIPTLRKFGYILQDAARVALPTQFEDSSTTTIRDAALVQALLLIQEMGLWSGNRRRMELAQSHVAIPVTLMRYRNKFQRSSYPRMAVEPLDDGTELDEKWRRWVDRERWKRLVFHCFLRDAQCSVTTLTNQAMSYAELTLPLPEAKELWLARSATEWKAEYLQRHAGQDRTLPCVGDLFRDIHLLHGRTQRLDTQFSVSVYLHGYWALILEYRKLSAVHLPRSYTSSMGGNQNLLLSSRHQELVKELQAFQLMVQEWPDMTAQEHMLLNLLIMNLHVSLDDVQLFAGKEGEEQARRIYPVLQQWATNSEARGAIWHAGQVLRYAKCFPPGHLKDFHAVIVHQAALVLWTYGVVAKANRRHPPLPSQYKTGKVYLDGSETASTPRFIGFGHGRPAIRGPMAGDAMSEAGLEDTQACMGIAQEVLRSNFKGGAESLPPMVENLCTLMKQLGDAASAASLGSS</sequence>
<evidence type="ECO:0000256" key="6">
    <source>
        <dbReference type="ARBA" id="ARBA00023163"/>
    </source>
</evidence>
<evidence type="ECO:0000256" key="7">
    <source>
        <dbReference type="ARBA" id="ARBA00023242"/>
    </source>
</evidence>
<dbReference type="InterPro" id="IPR013087">
    <property type="entry name" value="Znf_C2H2_type"/>
</dbReference>
<dbReference type="Gene3D" id="3.30.160.60">
    <property type="entry name" value="Classic Zinc Finger"/>
    <property type="match status" value="1"/>
</dbReference>
<feature type="domain" description="C2H2-type" evidence="13">
    <location>
        <begin position="178"/>
        <end position="205"/>
    </location>
</feature>
<dbReference type="CDD" id="cd00067">
    <property type="entry name" value="GAL4"/>
    <property type="match status" value="1"/>
</dbReference>
<keyword evidence="3 10" id="KW-0863">Zinc-finger</keyword>
<feature type="region of interest" description="Disordered" evidence="11">
    <location>
        <begin position="298"/>
        <end position="407"/>
    </location>
</feature>
<keyword evidence="4" id="KW-0862">Zinc</keyword>
<dbReference type="InterPro" id="IPR001138">
    <property type="entry name" value="Zn2Cys6_DnaBD"/>
</dbReference>
<keyword evidence="2" id="KW-0677">Repeat</keyword>
<dbReference type="InterPro" id="IPR007219">
    <property type="entry name" value="XnlR_reg_dom"/>
</dbReference>
<dbReference type="Proteomes" id="UP000029964">
    <property type="component" value="Unassembled WGS sequence"/>
</dbReference>
<evidence type="ECO:0000256" key="3">
    <source>
        <dbReference type="ARBA" id="ARBA00022771"/>
    </source>
</evidence>
<dbReference type="InterPro" id="IPR036236">
    <property type="entry name" value="Znf_C2H2_sf"/>
</dbReference>
<dbReference type="PROSITE" id="PS00028">
    <property type="entry name" value="ZINC_FINGER_C2H2_1"/>
    <property type="match status" value="2"/>
</dbReference>
<dbReference type="AlphaFoldDB" id="A0A086TEV4"/>
<feature type="region of interest" description="Disordered" evidence="11">
    <location>
        <begin position="507"/>
        <end position="529"/>
    </location>
</feature>
<keyword evidence="15" id="KW-1185">Reference proteome</keyword>
<evidence type="ECO:0000256" key="11">
    <source>
        <dbReference type="SAM" id="MobiDB-lite"/>
    </source>
</evidence>
<evidence type="ECO:0000256" key="10">
    <source>
        <dbReference type="PROSITE-ProRule" id="PRU00042"/>
    </source>
</evidence>
<dbReference type="GO" id="GO:0006351">
    <property type="term" value="P:DNA-templated transcription"/>
    <property type="evidence" value="ECO:0007669"/>
    <property type="project" value="InterPro"/>
</dbReference>
<dbReference type="Gene3D" id="4.10.240.10">
    <property type="entry name" value="Zn(2)-C6 fungal-type DNA-binding domain"/>
    <property type="match status" value="1"/>
</dbReference>
<dbReference type="HOGENOM" id="CLU_003487_0_0_1"/>